<dbReference type="RefSeq" id="WP_257892226.1">
    <property type="nucleotide sequence ID" value="NZ_JAIMBW010000001.1"/>
</dbReference>
<proteinExistence type="predicted"/>
<evidence type="ECO:0000259" key="4">
    <source>
        <dbReference type="Pfam" id="PF00155"/>
    </source>
</evidence>
<gene>
    <name evidence="5" type="ORF">KUL25_06615</name>
</gene>
<keyword evidence="5" id="KW-0032">Aminotransferase</keyword>
<accession>A0ABS7MQR6</accession>
<dbReference type="Gene3D" id="3.90.1150.10">
    <property type="entry name" value="Aspartate Aminotransferase, domain 1"/>
    <property type="match status" value="1"/>
</dbReference>
<dbReference type="SUPFAM" id="SSF53383">
    <property type="entry name" value="PLP-dependent transferases"/>
    <property type="match status" value="1"/>
</dbReference>
<dbReference type="PANTHER" id="PTHR13693">
    <property type="entry name" value="CLASS II AMINOTRANSFERASE/8-AMINO-7-OXONONANOATE SYNTHASE"/>
    <property type="match status" value="1"/>
</dbReference>
<evidence type="ECO:0000256" key="3">
    <source>
        <dbReference type="ARBA" id="ARBA00022898"/>
    </source>
</evidence>
<keyword evidence="3" id="KW-0663">Pyridoxal phosphate</keyword>
<dbReference type="InterPro" id="IPR050087">
    <property type="entry name" value="AON_synthase_class-II"/>
</dbReference>
<dbReference type="InterPro" id="IPR004839">
    <property type="entry name" value="Aminotransferase_I/II_large"/>
</dbReference>
<keyword evidence="6" id="KW-1185">Reference proteome</keyword>
<dbReference type="InterPro" id="IPR015421">
    <property type="entry name" value="PyrdxlP-dep_Trfase_major"/>
</dbReference>
<reference evidence="5 6" key="1">
    <citation type="submission" date="2021-07" db="EMBL/GenBank/DDBJ databases">
        <title>Karlodiniumbacter phycospheric gen. nov., sp. nov., a phycosphere bacterium isolated from karlodinium veneficum.</title>
        <authorList>
            <person name="Peng Y."/>
            <person name="Jiang L."/>
            <person name="Lee J."/>
        </authorList>
    </citation>
    <scope>NUCLEOTIDE SEQUENCE [LARGE SCALE GENOMIC DNA]</scope>
    <source>
        <strain evidence="5 6">N5</strain>
    </source>
</reference>
<dbReference type="GO" id="GO:0008483">
    <property type="term" value="F:transaminase activity"/>
    <property type="evidence" value="ECO:0007669"/>
    <property type="project" value="UniProtKB-KW"/>
</dbReference>
<organism evidence="5 6">
    <name type="scientific">Gymnodinialimonas phycosphaerae</name>
    <dbReference type="NCBI Taxonomy" id="2841589"/>
    <lineage>
        <taxon>Bacteria</taxon>
        <taxon>Pseudomonadati</taxon>
        <taxon>Pseudomonadota</taxon>
        <taxon>Alphaproteobacteria</taxon>
        <taxon>Rhodobacterales</taxon>
        <taxon>Paracoccaceae</taxon>
        <taxon>Gymnodinialimonas</taxon>
    </lineage>
</organism>
<sequence length="399" mass="41793">MTDLTNRLAPLRVGRSMGLLQQVAEDDALSGRTVTVSGREMLNFASCSYLGLEMDAALIDAAIAATRAFGTQFSASRAFISAPPYAEAEALLAQMTGRPTLLVPSTSLGHQAALPLLVDTDDLVLIDVQAHASLHVAASLLKARGVRVQTVAHSAPDHVARKVRASDAPRVWLLIDGIYSMIGDVAPFEALDALLHAEPRLSLYVDDAHATGWCGARGQGMALEQWPEHPRVIVALSLNKSFACAGGALALASADQAEAVRAFGPAMTFSGPVQPPMLGAIIASAKVHLGADLAARQTELRARIARFNAGAKRLGLPLACDAITPMRYIRIGDLAGTGEAAMALQSNGFFVASVAPPAVSTRDVGLRMTLTSHHTETDVDALLDAVAMALQASERAAAE</sequence>
<keyword evidence="2" id="KW-0808">Transferase</keyword>
<dbReference type="PANTHER" id="PTHR13693:SF100">
    <property type="entry name" value="8-AMINO-7-OXONONANOATE SYNTHASE"/>
    <property type="match status" value="1"/>
</dbReference>
<dbReference type="EMBL" id="JAIMBW010000001">
    <property type="protein sequence ID" value="MBY4892432.1"/>
    <property type="molecule type" value="Genomic_DNA"/>
</dbReference>
<dbReference type="Proteomes" id="UP000693972">
    <property type="component" value="Unassembled WGS sequence"/>
</dbReference>
<comment type="cofactor">
    <cofactor evidence="1">
        <name>pyridoxal 5'-phosphate</name>
        <dbReference type="ChEBI" id="CHEBI:597326"/>
    </cofactor>
</comment>
<protein>
    <submittedName>
        <fullName evidence="5">Aminotransferase class I/II-fold pyridoxal phosphate-dependent enzyme</fullName>
    </submittedName>
</protein>
<dbReference type="Gene3D" id="3.40.640.10">
    <property type="entry name" value="Type I PLP-dependent aspartate aminotransferase-like (Major domain)"/>
    <property type="match status" value="1"/>
</dbReference>
<dbReference type="Pfam" id="PF00155">
    <property type="entry name" value="Aminotran_1_2"/>
    <property type="match status" value="1"/>
</dbReference>
<evidence type="ECO:0000256" key="2">
    <source>
        <dbReference type="ARBA" id="ARBA00022679"/>
    </source>
</evidence>
<evidence type="ECO:0000256" key="1">
    <source>
        <dbReference type="ARBA" id="ARBA00001933"/>
    </source>
</evidence>
<feature type="domain" description="Aminotransferase class I/classII large" evidence="4">
    <location>
        <begin position="40"/>
        <end position="386"/>
    </location>
</feature>
<dbReference type="InterPro" id="IPR015422">
    <property type="entry name" value="PyrdxlP-dep_Trfase_small"/>
</dbReference>
<evidence type="ECO:0000313" key="5">
    <source>
        <dbReference type="EMBL" id="MBY4892432.1"/>
    </source>
</evidence>
<comment type="caution">
    <text evidence="5">The sequence shown here is derived from an EMBL/GenBank/DDBJ whole genome shotgun (WGS) entry which is preliminary data.</text>
</comment>
<evidence type="ECO:0000313" key="6">
    <source>
        <dbReference type="Proteomes" id="UP000693972"/>
    </source>
</evidence>
<dbReference type="InterPro" id="IPR015424">
    <property type="entry name" value="PyrdxlP-dep_Trfase"/>
</dbReference>
<name>A0ABS7MQR6_9RHOB</name>